<dbReference type="InterPro" id="IPR051958">
    <property type="entry name" value="Alba-like_NAB"/>
</dbReference>
<evidence type="ECO:0000256" key="3">
    <source>
        <dbReference type="ARBA" id="ARBA00023242"/>
    </source>
</evidence>
<gene>
    <name evidence="5" type="ORF">K493DRAFT_409116</name>
</gene>
<evidence type="ECO:0000313" key="6">
    <source>
        <dbReference type="Proteomes" id="UP000193498"/>
    </source>
</evidence>
<dbReference type="GO" id="GO:0005634">
    <property type="term" value="C:nucleus"/>
    <property type="evidence" value="ECO:0007669"/>
    <property type="project" value="UniProtKB-SubCell"/>
</dbReference>
<comment type="caution">
    <text evidence="5">The sequence shown here is derived from an EMBL/GenBank/DDBJ whole genome shotgun (WGS) entry which is preliminary data.</text>
</comment>
<dbReference type="InterPro" id="IPR036882">
    <property type="entry name" value="Alba-like_dom_sf"/>
</dbReference>
<feature type="domain" description="DNA/RNA-binding protein Alba-like" evidence="4">
    <location>
        <begin position="17"/>
        <end position="74"/>
    </location>
</feature>
<dbReference type="Proteomes" id="UP000193498">
    <property type="component" value="Unassembled WGS sequence"/>
</dbReference>
<evidence type="ECO:0000313" key="5">
    <source>
        <dbReference type="EMBL" id="ORX91844.1"/>
    </source>
</evidence>
<comment type="similarity">
    <text evidence="2">Belongs to the histone-like Alba family.</text>
</comment>
<evidence type="ECO:0000256" key="2">
    <source>
        <dbReference type="ARBA" id="ARBA00008018"/>
    </source>
</evidence>
<dbReference type="AlphaFoldDB" id="A0A1Y1Y2K0"/>
<dbReference type="InParanoid" id="A0A1Y1Y2K0"/>
<proteinExistence type="inferred from homology"/>
<dbReference type="PANTHER" id="PTHR13516">
    <property type="entry name" value="RIBONUCLEASE P SUBUNIT P25"/>
    <property type="match status" value="1"/>
</dbReference>
<keyword evidence="6" id="KW-1185">Reference proteome</keyword>
<comment type="subcellular location">
    <subcellularLocation>
        <location evidence="1">Nucleus</location>
    </subcellularLocation>
</comment>
<dbReference type="STRING" id="1314790.A0A1Y1Y2K0"/>
<evidence type="ECO:0000259" key="4">
    <source>
        <dbReference type="Pfam" id="PF01918"/>
    </source>
</evidence>
<organism evidence="5 6">
    <name type="scientific">Basidiobolus meristosporus CBS 931.73</name>
    <dbReference type="NCBI Taxonomy" id="1314790"/>
    <lineage>
        <taxon>Eukaryota</taxon>
        <taxon>Fungi</taxon>
        <taxon>Fungi incertae sedis</taxon>
        <taxon>Zoopagomycota</taxon>
        <taxon>Entomophthoromycotina</taxon>
        <taxon>Basidiobolomycetes</taxon>
        <taxon>Basidiobolales</taxon>
        <taxon>Basidiobolaceae</taxon>
        <taxon>Basidiobolus</taxon>
    </lineage>
</organism>
<reference evidence="5 6" key="1">
    <citation type="submission" date="2016-07" db="EMBL/GenBank/DDBJ databases">
        <title>Pervasive Adenine N6-methylation of Active Genes in Fungi.</title>
        <authorList>
            <consortium name="DOE Joint Genome Institute"/>
            <person name="Mondo S.J."/>
            <person name="Dannebaum R.O."/>
            <person name="Kuo R.C."/>
            <person name="Labutti K."/>
            <person name="Haridas S."/>
            <person name="Kuo A."/>
            <person name="Salamov A."/>
            <person name="Ahrendt S.R."/>
            <person name="Lipzen A."/>
            <person name="Sullivan W."/>
            <person name="Andreopoulos W.B."/>
            <person name="Clum A."/>
            <person name="Lindquist E."/>
            <person name="Daum C."/>
            <person name="Ramamoorthy G.K."/>
            <person name="Gryganskyi A."/>
            <person name="Culley D."/>
            <person name="Magnuson J.K."/>
            <person name="James T.Y."/>
            <person name="O'Malley M.A."/>
            <person name="Stajich J.E."/>
            <person name="Spatafora J.W."/>
            <person name="Visel A."/>
            <person name="Grigoriev I.V."/>
        </authorList>
    </citation>
    <scope>NUCLEOTIDE SEQUENCE [LARGE SCALE GENOMIC DNA]</scope>
    <source>
        <strain evidence="5 6">CBS 931.73</strain>
    </source>
</reference>
<protein>
    <recommendedName>
        <fullName evidence="4">DNA/RNA-binding protein Alba-like domain-containing protein</fullName>
    </recommendedName>
</protein>
<dbReference type="Gene3D" id="3.30.110.20">
    <property type="entry name" value="Alba-like domain"/>
    <property type="match status" value="1"/>
</dbReference>
<dbReference type="Pfam" id="PF01918">
    <property type="entry name" value="Alba"/>
    <property type="match status" value="1"/>
</dbReference>
<keyword evidence="3" id="KW-0539">Nucleus</keyword>
<dbReference type="EMBL" id="MCFE01000303">
    <property type="protein sequence ID" value="ORX91844.1"/>
    <property type="molecule type" value="Genomic_DNA"/>
</dbReference>
<sequence length="117" mass="13043">MSDVHSKAQILGLRKENEIHITSHGKIKSYISYATKLLEEKKHESILFLAKGNAVTKAISVVEIFKRLKGDEILKQETTIDAKVLDNTPEESATVSGSNRRVPILEITLFVTQPSQV</sequence>
<dbReference type="GO" id="GO:0003676">
    <property type="term" value="F:nucleic acid binding"/>
    <property type="evidence" value="ECO:0007669"/>
    <property type="project" value="InterPro"/>
</dbReference>
<accession>A0A1Y1Y2K0</accession>
<evidence type="ECO:0000256" key="1">
    <source>
        <dbReference type="ARBA" id="ARBA00004123"/>
    </source>
</evidence>
<dbReference type="OrthoDB" id="424402at2759"/>
<name>A0A1Y1Y2K0_9FUNG</name>
<dbReference type="InterPro" id="IPR002775">
    <property type="entry name" value="DNA/RNA-bd_Alba-like"/>
</dbReference>
<dbReference type="SUPFAM" id="SSF82704">
    <property type="entry name" value="AlbA-like"/>
    <property type="match status" value="1"/>
</dbReference>